<keyword evidence="2" id="KW-0472">Membrane</keyword>
<keyword evidence="2" id="KW-0812">Transmembrane</keyword>
<comment type="caution">
    <text evidence="3">The sequence shown here is derived from an EMBL/GenBank/DDBJ whole genome shotgun (WGS) entry which is preliminary data.</text>
</comment>
<evidence type="ECO:0000256" key="1">
    <source>
        <dbReference type="SAM" id="MobiDB-lite"/>
    </source>
</evidence>
<feature type="compositionally biased region" description="Polar residues" evidence="1">
    <location>
        <begin position="503"/>
        <end position="513"/>
    </location>
</feature>
<dbReference type="Proteomes" id="UP000245383">
    <property type="component" value="Unassembled WGS sequence"/>
</dbReference>
<accession>A0A2T9YRL7</accession>
<keyword evidence="2" id="KW-1133">Transmembrane helix</keyword>
<feature type="transmembrane region" description="Helical" evidence="2">
    <location>
        <begin position="7"/>
        <end position="24"/>
    </location>
</feature>
<name>A0A2T9YRL7_9FUNG</name>
<dbReference type="EMBL" id="MBFR01000068">
    <property type="protein sequence ID" value="PVU95000.1"/>
    <property type="molecule type" value="Genomic_DNA"/>
</dbReference>
<dbReference type="OrthoDB" id="5596089at2759"/>
<proteinExistence type="predicted"/>
<sequence length="716" mass="82075">MKLLLRRLVILFTLIAYIIFVAWLEKSSNPFAKLIWETGSDSRLQFSNHKYINKNDILETWLEPKSFLSSNSTKVNIQDGMYYIVKHSKYVTTDITKRSSGLIKVYHSHVPSTAPSKKTASKKISNPWNLLFIDRLPGHIISSSFDKSREIDSKTNATSPRRLGFLFKLYSEESSSYYVRIYNIDSNIKPLSDKDMENSILKLESYDESSVQISDIANSKVCSSDIMSDKIDHDLILTDPNFKSCVAKSNSHFEYLDYELPGNTEITGFAIKDDKIVYSRNGDTFYFRITRTNTKSDLNKLKSTVGSYIKPGTEEFNKQLKLIILPTNRGSNLDILASEGWLESYNFKFKVSLFQNFTQIFDSDKKIPDIKKSMLLPEKEEWATDRLVQYILRVGKGYNSLNEFEKGLITRLPITEQASRTTVCYFYISQVVLTIDTSWEVDSLGNNIQHQKLSSTVLANSNLSNDAETTGIYLDDSGKILVISKLNGDLLIFGRKANILSPNSSEKSSNGDGTTKFAIPQYNPKKSTDDSMKSKSIPKRLSENLITFYTWKLLMQWSPPEYLDVWSDNDNQLDQNIFFGHGKYLDNLIHNQPLNINKKPIQSALNSPSAYGEYFIALRVFLIDGNNELNLNKNEEVYKTSNDDFSRLKKITLFNTTNTKIRIIAIKYDGTTKYLSLDDFLINDNWIISYLTSHFEVLVPVLIVTLLFAHYESRYH</sequence>
<dbReference type="AlphaFoldDB" id="A0A2T9YRL7"/>
<protein>
    <submittedName>
        <fullName evidence="3">Uncharacterized protein</fullName>
    </submittedName>
</protein>
<evidence type="ECO:0000313" key="4">
    <source>
        <dbReference type="Proteomes" id="UP000245383"/>
    </source>
</evidence>
<reference evidence="3 4" key="1">
    <citation type="journal article" date="2018" name="MBio">
        <title>Comparative Genomics Reveals the Core Gene Toolbox for the Fungus-Insect Symbiosis.</title>
        <authorList>
            <person name="Wang Y."/>
            <person name="Stata M."/>
            <person name="Wang W."/>
            <person name="Stajich J.E."/>
            <person name="White M.M."/>
            <person name="Moncalvo J.M."/>
        </authorList>
    </citation>
    <scope>NUCLEOTIDE SEQUENCE [LARGE SCALE GENOMIC DNA]</scope>
    <source>
        <strain evidence="3 4">SWE-8-4</strain>
    </source>
</reference>
<keyword evidence="4" id="KW-1185">Reference proteome</keyword>
<feature type="transmembrane region" description="Helical" evidence="2">
    <location>
        <begin position="686"/>
        <end position="709"/>
    </location>
</feature>
<evidence type="ECO:0000313" key="3">
    <source>
        <dbReference type="EMBL" id="PVU95000.1"/>
    </source>
</evidence>
<feature type="region of interest" description="Disordered" evidence="1">
    <location>
        <begin position="503"/>
        <end position="535"/>
    </location>
</feature>
<gene>
    <name evidence="3" type="ORF">BB561_002103</name>
</gene>
<evidence type="ECO:0000256" key="2">
    <source>
        <dbReference type="SAM" id="Phobius"/>
    </source>
</evidence>
<organism evidence="3 4">
    <name type="scientific">Smittium simulii</name>
    <dbReference type="NCBI Taxonomy" id="133385"/>
    <lineage>
        <taxon>Eukaryota</taxon>
        <taxon>Fungi</taxon>
        <taxon>Fungi incertae sedis</taxon>
        <taxon>Zoopagomycota</taxon>
        <taxon>Kickxellomycotina</taxon>
        <taxon>Harpellomycetes</taxon>
        <taxon>Harpellales</taxon>
        <taxon>Legeriomycetaceae</taxon>
        <taxon>Smittium</taxon>
    </lineage>
</organism>